<feature type="compositionally biased region" description="Low complexity" evidence="5">
    <location>
        <begin position="371"/>
        <end position="384"/>
    </location>
</feature>
<dbReference type="InterPro" id="IPR003958">
    <property type="entry name" value="CBFA_NFYB_domain"/>
</dbReference>
<name>A0A915JE70_ROMCU</name>
<dbReference type="SUPFAM" id="SSF47113">
    <property type="entry name" value="Histone-fold"/>
    <property type="match status" value="1"/>
</dbReference>
<proteinExistence type="inferred from homology"/>
<dbReference type="Proteomes" id="UP000887565">
    <property type="component" value="Unplaced"/>
</dbReference>
<feature type="region of interest" description="Disordered" evidence="5">
    <location>
        <begin position="371"/>
        <end position="393"/>
    </location>
</feature>
<dbReference type="PRINTS" id="PR00615">
    <property type="entry name" value="CCAATSUBUNTA"/>
</dbReference>
<evidence type="ECO:0000256" key="2">
    <source>
        <dbReference type="ARBA" id="ARBA00023015"/>
    </source>
</evidence>
<evidence type="ECO:0000259" key="6">
    <source>
        <dbReference type="Pfam" id="PF00808"/>
    </source>
</evidence>
<dbReference type="WBParaSite" id="nRc.2.0.1.t24781-RA">
    <property type="protein sequence ID" value="nRc.2.0.1.t24781-RA"/>
    <property type="gene ID" value="nRc.2.0.1.g24781"/>
</dbReference>
<feature type="compositionally biased region" description="Polar residues" evidence="5">
    <location>
        <begin position="161"/>
        <end position="178"/>
    </location>
</feature>
<evidence type="ECO:0000256" key="1">
    <source>
        <dbReference type="ARBA" id="ARBA00009053"/>
    </source>
</evidence>
<dbReference type="Pfam" id="PF00808">
    <property type="entry name" value="CBFD_NFYB_HMF"/>
    <property type="match status" value="1"/>
</dbReference>
<evidence type="ECO:0000256" key="5">
    <source>
        <dbReference type="SAM" id="MobiDB-lite"/>
    </source>
</evidence>
<feature type="domain" description="Transcription factor CBF/NF-Y/archaeal histone" evidence="6">
    <location>
        <begin position="188"/>
        <end position="249"/>
    </location>
</feature>
<keyword evidence="7" id="KW-1185">Reference proteome</keyword>
<feature type="region of interest" description="Disordered" evidence="5">
    <location>
        <begin position="42"/>
        <end position="66"/>
    </location>
</feature>
<dbReference type="GO" id="GO:0001228">
    <property type="term" value="F:DNA-binding transcription activator activity, RNA polymerase II-specific"/>
    <property type="evidence" value="ECO:0007669"/>
    <property type="project" value="InterPro"/>
</dbReference>
<evidence type="ECO:0000313" key="8">
    <source>
        <dbReference type="WBParaSite" id="nRc.2.0.1.t24781-RA"/>
    </source>
</evidence>
<keyword evidence="2" id="KW-0805">Transcription regulation</keyword>
<evidence type="ECO:0000313" key="7">
    <source>
        <dbReference type="Proteomes" id="UP000887565"/>
    </source>
</evidence>
<dbReference type="PANTHER" id="PTHR11064">
    <property type="entry name" value="CCAAT-BINDING TRANSCRIPTION FACTOR-RELATED"/>
    <property type="match status" value="1"/>
</dbReference>
<accession>A0A915JE70</accession>
<dbReference type="InterPro" id="IPR027113">
    <property type="entry name" value="Transc_fact_NFYB/HAP3"/>
</dbReference>
<dbReference type="GO" id="GO:0000978">
    <property type="term" value="F:RNA polymerase II cis-regulatory region sequence-specific DNA binding"/>
    <property type="evidence" value="ECO:0007669"/>
    <property type="project" value="TreeGrafter"/>
</dbReference>
<dbReference type="CDD" id="cd22907">
    <property type="entry name" value="HFD_NFYB"/>
    <property type="match status" value="1"/>
</dbReference>
<comment type="similarity">
    <text evidence="1">Belongs to the NFYB/HAP3 subunit family.</text>
</comment>
<dbReference type="GO" id="GO:0016602">
    <property type="term" value="C:CCAAT-binding factor complex"/>
    <property type="evidence" value="ECO:0007669"/>
    <property type="project" value="InterPro"/>
</dbReference>
<keyword evidence="4" id="KW-0804">Transcription</keyword>
<dbReference type="Gene3D" id="1.10.20.10">
    <property type="entry name" value="Histone, subunit A"/>
    <property type="match status" value="1"/>
</dbReference>
<dbReference type="InterPro" id="IPR009072">
    <property type="entry name" value="Histone-fold"/>
</dbReference>
<organism evidence="7 8">
    <name type="scientific">Romanomermis culicivorax</name>
    <name type="common">Nematode worm</name>
    <dbReference type="NCBI Taxonomy" id="13658"/>
    <lineage>
        <taxon>Eukaryota</taxon>
        <taxon>Metazoa</taxon>
        <taxon>Ecdysozoa</taxon>
        <taxon>Nematoda</taxon>
        <taxon>Enoplea</taxon>
        <taxon>Dorylaimia</taxon>
        <taxon>Mermithida</taxon>
        <taxon>Mermithoidea</taxon>
        <taxon>Mermithidae</taxon>
        <taxon>Romanomermis</taxon>
    </lineage>
</organism>
<dbReference type="AlphaFoldDB" id="A0A915JE70"/>
<protein>
    <submittedName>
        <fullName evidence="8">Transcription factor CBF/NF-Y/archaeal histone domain-containing protein</fullName>
    </submittedName>
</protein>
<dbReference type="GO" id="GO:0046982">
    <property type="term" value="F:protein heterodimerization activity"/>
    <property type="evidence" value="ECO:0007669"/>
    <property type="project" value="InterPro"/>
</dbReference>
<dbReference type="PANTHER" id="PTHR11064:SF9">
    <property type="entry name" value="NUCLEAR TRANSCRIPTION FACTOR Y SUBUNIT BETA"/>
    <property type="match status" value="1"/>
</dbReference>
<evidence type="ECO:0000256" key="4">
    <source>
        <dbReference type="ARBA" id="ARBA00023163"/>
    </source>
</evidence>
<feature type="region of interest" description="Disordered" evidence="5">
    <location>
        <begin position="154"/>
        <end position="178"/>
    </location>
</feature>
<feature type="compositionally biased region" description="Low complexity" evidence="5">
    <location>
        <begin position="51"/>
        <end position="66"/>
    </location>
</feature>
<sequence>MNSPDKRLSSSSIKRLRTDFGDVNPAQIKIIRATPNPNIVRFPPNQNINDVSVSESSSVQNQRQPQQRQIVFDHDNGGNLIINDQQSGNAKLSTSSDFGGQNSSNRKVFSSYCGSARNLSSGLETGAHSDRMICVNRGSKTEPRVTVGSIIDKVQHHDSHQQGTSSSSNFKQDRQSSPVRILGEQERFLPMANIGRIMKHYIPDNGKVAKDAKECMQECISEFISFITSEASERCREEKRKTISGEDILCKIMIFGNLHIYAIMEEKRASLVVIIDAMETLGLEPFVEPLKSYLQKYRMAYKGDKMQMGDFEFDDGTIVYPEMDDSVELLDSTSDQDQNENDNISDRTVVSLTNEQLNALLQSGQLVLTPVNVSSPPQQQQQNQGHTSSDTVVLTQQESIPQQIPVLYLDQSSAQQQQNSSITDAAAFAGFIPI</sequence>
<evidence type="ECO:0000256" key="3">
    <source>
        <dbReference type="ARBA" id="ARBA00023125"/>
    </source>
</evidence>
<keyword evidence="3" id="KW-0238">DNA-binding</keyword>
<reference evidence="8" key="1">
    <citation type="submission" date="2022-11" db="UniProtKB">
        <authorList>
            <consortium name="WormBaseParasite"/>
        </authorList>
    </citation>
    <scope>IDENTIFICATION</scope>
</reference>